<protein>
    <recommendedName>
        <fullName evidence="2">Fibronectin type-III domain-containing protein</fullName>
    </recommendedName>
</protein>
<dbReference type="InterPro" id="IPR036116">
    <property type="entry name" value="FN3_sf"/>
</dbReference>
<dbReference type="HOGENOM" id="CLU_509657_0_0_9"/>
<evidence type="ECO:0000259" key="2">
    <source>
        <dbReference type="PROSITE" id="PS50853"/>
    </source>
</evidence>
<dbReference type="eggNOG" id="COG1196">
    <property type="taxonomic scope" value="Bacteria"/>
</dbReference>
<reference evidence="3 4" key="1">
    <citation type="submission" date="2009-01" db="EMBL/GenBank/DDBJ databases">
        <authorList>
            <person name="Fulton L."/>
            <person name="Clifton S."/>
            <person name="Fulton B."/>
            <person name="Xu J."/>
            <person name="Minx P."/>
            <person name="Pepin K.H."/>
            <person name="Johnson M."/>
            <person name="Bhonagiri V."/>
            <person name="Nash W.E."/>
            <person name="Mardis E.R."/>
            <person name="Wilson R.K."/>
        </authorList>
    </citation>
    <scope>NUCLEOTIDE SEQUENCE [LARGE SCALE GENOMIC DNA]</scope>
    <source>
        <strain evidence="4">DSM 10507 / JCM 14656 / S5a33</strain>
    </source>
</reference>
<dbReference type="eggNOG" id="COG5492">
    <property type="taxonomic scope" value="Bacteria"/>
</dbReference>
<accession>C0CIZ9</accession>
<gene>
    <name evidence="3" type="ORF">RUMHYD_00816</name>
</gene>
<dbReference type="CDD" id="cd00063">
    <property type="entry name" value="FN3"/>
    <property type="match status" value="3"/>
</dbReference>
<dbReference type="SUPFAM" id="SSF49265">
    <property type="entry name" value="Fibronectin type III"/>
    <property type="match status" value="2"/>
</dbReference>
<feature type="domain" description="Fibronectin type-III" evidence="2">
    <location>
        <begin position="440"/>
        <end position="534"/>
    </location>
</feature>
<dbReference type="EMBL" id="ACBZ01000033">
    <property type="protein sequence ID" value="EEG50256.1"/>
    <property type="molecule type" value="Genomic_DNA"/>
</dbReference>
<dbReference type="PATRIC" id="fig|476272.21.peg.3822"/>
<evidence type="ECO:0000313" key="4">
    <source>
        <dbReference type="Proteomes" id="UP000003100"/>
    </source>
</evidence>
<dbReference type="SMART" id="SM00060">
    <property type="entry name" value="FN3"/>
    <property type="match status" value="3"/>
</dbReference>
<proteinExistence type="predicted"/>
<sequence>MTLIDAIQNFAVDTGGYEHLLGSGWNYMATDQANYGMIAAWRYLNGMRSLYDMRPEFTEEQKEQIQSLKDTIDAAVAKKGEDGYYEALVSAKETYDTAVAGFEDPTLRNYVSNYWELMDALEEEENQSAQKVVDLIDAIGEVTLESEGAIQEAREAYEALSAEQKEKVTNYEKLTAAEKALEELKDAQAKEEIQEVMDKIDAIGEVTLDSEKAIAEAEKAYEALSEKDQKLVTNYETLVKARETYEQMKEAYQAFITGKPAVKAEALSYHSVKISWEPYEDTKSYYVYRKTKGQTFKRIAWIQDLSELSYVDETAETGITYYYTVKAASKTWGEPVYSKYVTDVTAKTALGKGSVSKTQTWGYNGIKVTWDEVDGADGYRLYYKVGNSAWKYATQTGSTSYVHTSVTTGQTYTYYVRAYRNVNGTKVYGAYSAGKTGKAVPKKSVITKITAGSKKAALKWNKVNGASGYRIYYKTSENGAWHYVTQIGKGSTTSYTDTGLKSGQTYYYTMRAYRTVNGEKIFGSYSDWKTVKVK</sequence>
<dbReference type="InterPro" id="IPR013783">
    <property type="entry name" value="Ig-like_fold"/>
</dbReference>
<keyword evidence="1" id="KW-0175">Coiled coil</keyword>
<evidence type="ECO:0000256" key="1">
    <source>
        <dbReference type="SAM" id="Coils"/>
    </source>
</evidence>
<keyword evidence="4" id="KW-1185">Reference proteome</keyword>
<organism evidence="3 4">
    <name type="scientific">Blautia hydrogenotrophica (strain DSM 10507 / JCM 14656 / S5a33)</name>
    <name type="common">Ruminococcus hydrogenotrophicus</name>
    <dbReference type="NCBI Taxonomy" id="476272"/>
    <lineage>
        <taxon>Bacteria</taxon>
        <taxon>Bacillati</taxon>
        <taxon>Bacillota</taxon>
        <taxon>Clostridia</taxon>
        <taxon>Lachnospirales</taxon>
        <taxon>Lachnospiraceae</taxon>
        <taxon>Blautia</taxon>
    </lineage>
</organism>
<dbReference type="Proteomes" id="UP000003100">
    <property type="component" value="Unassembled WGS sequence"/>
</dbReference>
<name>C0CIZ9_BLAHS</name>
<feature type="coiled-coil region" evidence="1">
    <location>
        <begin position="107"/>
        <end position="234"/>
    </location>
</feature>
<reference evidence="3 4" key="2">
    <citation type="submission" date="2009-02" db="EMBL/GenBank/DDBJ databases">
        <title>Draft genome sequence of Blautia hydrogenotrophica DSM 10507 (Ruminococcus hydrogenotrophicus DSM 10507).</title>
        <authorList>
            <person name="Sudarsanam P."/>
            <person name="Ley R."/>
            <person name="Guruge J."/>
            <person name="Turnbaugh P.J."/>
            <person name="Mahowald M."/>
            <person name="Liep D."/>
            <person name="Gordon J."/>
        </authorList>
    </citation>
    <scope>NUCLEOTIDE SEQUENCE [LARGE SCALE GENOMIC DNA]</scope>
    <source>
        <strain evidence="4">DSM 10507 / JCM 14656 / S5a33</strain>
    </source>
</reference>
<dbReference type="PROSITE" id="PS50853">
    <property type="entry name" value="FN3"/>
    <property type="match status" value="1"/>
</dbReference>
<dbReference type="Gene3D" id="2.60.40.10">
    <property type="entry name" value="Immunoglobulins"/>
    <property type="match status" value="3"/>
</dbReference>
<dbReference type="AlphaFoldDB" id="C0CIZ9"/>
<evidence type="ECO:0000313" key="3">
    <source>
        <dbReference type="EMBL" id="EEG50256.1"/>
    </source>
</evidence>
<dbReference type="InterPro" id="IPR003961">
    <property type="entry name" value="FN3_dom"/>
</dbReference>